<dbReference type="AlphaFoldDB" id="A0A6C0CJK6"/>
<dbReference type="EMBL" id="MN739427">
    <property type="protein sequence ID" value="QHT04377.1"/>
    <property type="molecule type" value="Genomic_DNA"/>
</dbReference>
<organism evidence="2">
    <name type="scientific">viral metagenome</name>
    <dbReference type="NCBI Taxonomy" id="1070528"/>
    <lineage>
        <taxon>unclassified sequences</taxon>
        <taxon>metagenomes</taxon>
        <taxon>organismal metagenomes</taxon>
    </lineage>
</organism>
<protein>
    <recommendedName>
        <fullName evidence="1">SET domain-containing protein</fullName>
    </recommendedName>
</protein>
<accession>A0A6C0CJK6</accession>
<name>A0A6C0CJK6_9ZZZZ</name>
<dbReference type="PROSITE" id="PS50280">
    <property type="entry name" value="SET"/>
    <property type="match status" value="1"/>
</dbReference>
<evidence type="ECO:0000259" key="1">
    <source>
        <dbReference type="PROSITE" id="PS50280"/>
    </source>
</evidence>
<proteinExistence type="predicted"/>
<evidence type="ECO:0000313" key="2">
    <source>
        <dbReference type="EMBL" id="QHT04377.1"/>
    </source>
</evidence>
<dbReference type="InterPro" id="IPR046341">
    <property type="entry name" value="SET_dom_sf"/>
</dbReference>
<dbReference type="Pfam" id="PF00856">
    <property type="entry name" value="SET"/>
    <property type="match status" value="1"/>
</dbReference>
<feature type="domain" description="SET" evidence="1">
    <location>
        <begin position="7"/>
        <end position="114"/>
    </location>
</feature>
<dbReference type="InterPro" id="IPR001214">
    <property type="entry name" value="SET_dom"/>
</dbReference>
<dbReference type="Gene3D" id="2.170.270.10">
    <property type="entry name" value="SET domain"/>
    <property type="match status" value="1"/>
</dbReference>
<reference evidence="2" key="1">
    <citation type="journal article" date="2020" name="Nature">
        <title>Giant virus diversity and host interactions through global metagenomics.</title>
        <authorList>
            <person name="Schulz F."/>
            <person name="Roux S."/>
            <person name="Paez-Espino D."/>
            <person name="Jungbluth S."/>
            <person name="Walsh D.A."/>
            <person name="Denef V.J."/>
            <person name="McMahon K.D."/>
            <person name="Konstantinidis K.T."/>
            <person name="Eloe-Fadrosh E.A."/>
            <person name="Kyrpides N.C."/>
            <person name="Woyke T."/>
        </authorList>
    </citation>
    <scope>NUCLEOTIDE SEQUENCE</scope>
    <source>
        <strain evidence="2">GVMAG-M-3300021185-45</strain>
    </source>
</reference>
<dbReference type="CDD" id="cd08161">
    <property type="entry name" value="SET"/>
    <property type="match status" value="1"/>
</dbReference>
<dbReference type="SUPFAM" id="SSF82199">
    <property type="entry name" value="SET domain"/>
    <property type="match status" value="1"/>
</dbReference>
<sequence length="119" mass="13797">MYQALPSYLTIKESTIHGLGLFAKEDIPKNTLLGLTHIKYQNVEDNYIRTPIGGFYNHSNNPNCYSHFSNELLEMYQGSVVAFNNSHNIENPQYRYLVSIRDIQKGEEITSTYNLYKIK</sequence>